<dbReference type="PANTHER" id="PTHR12830">
    <property type="entry name" value="ANAPHASE-PROMOTING COMPLEX SUBUNIT 5"/>
    <property type="match status" value="1"/>
</dbReference>
<evidence type="ECO:0000256" key="1">
    <source>
        <dbReference type="ARBA" id="ARBA00007450"/>
    </source>
</evidence>
<keyword evidence="9" id="KW-1185">Reference proteome</keyword>
<gene>
    <name evidence="8" type="ORF">CYCCA115_LOCUS18045</name>
</gene>
<protein>
    <recommendedName>
        <fullName evidence="2">Anaphase-promoting complex subunit 5</fullName>
    </recommendedName>
</protein>
<dbReference type="InterPro" id="IPR037679">
    <property type="entry name" value="Apc5"/>
</dbReference>
<evidence type="ECO:0000256" key="3">
    <source>
        <dbReference type="ARBA" id="ARBA00022618"/>
    </source>
</evidence>
<organism evidence="8 9">
    <name type="scientific">Cylindrotheca closterium</name>
    <dbReference type="NCBI Taxonomy" id="2856"/>
    <lineage>
        <taxon>Eukaryota</taxon>
        <taxon>Sar</taxon>
        <taxon>Stramenopiles</taxon>
        <taxon>Ochrophyta</taxon>
        <taxon>Bacillariophyta</taxon>
        <taxon>Bacillariophyceae</taxon>
        <taxon>Bacillariophycidae</taxon>
        <taxon>Bacillariales</taxon>
        <taxon>Bacillariaceae</taxon>
        <taxon>Cylindrotheca</taxon>
    </lineage>
</organism>
<dbReference type="Pfam" id="PF12862">
    <property type="entry name" value="ANAPC5"/>
    <property type="match status" value="1"/>
</dbReference>
<keyword evidence="4" id="KW-0498">Mitosis</keyword>
<keyword evidence="5" id="KW-0833">Ubl conjugation pathway</keyword>
<dbReference type="AlphaFoldDB" id="A0AAD2G1B1"/>
<evidence type="ECO:0000256" key="5">
    <source>
        <dbReference type="ARBA" id="ARBA00022786"/>
    </source>
</evidence>
<evidence type="ECO:0000256" key="4">
    <source>
        <dbReference type="ARBA" id="ARBA00022776"/>
    </source>
</evidence>
<evidence type="ECO:0000313" key="9">
    <source>
        <dbReference type="Proteomes" id="UP001295423"/>
    </source>
</evidence>
<comment type="caution">
    <text evidence="8">The sequence shown here is derived from an EMBL/GenBank/DDBJ whole genome shotgun (WGS) entry which is preliminary data.</text>
</comment>
<dbReference type="GO" id="GO:0005680">
    <property type="term" value="C:anaphase-promoting complex"/>
    <property type="evidence" value="ECO:0007669"/>
    <property type="project" value="InterPro"/>
</dbReference>
<dbReference type="PANTHER" id="PTHR12830:SF9">
    <property type="entry name" value="ANAPHASE-PROMOTING COMPLEX SUBUNIT 5"/>
    <property type="match status" value="1"/>
</dbReference>
<dbReference type="GO" id="GO:0045842">
    <property type="term" value="P:positive regulation of mitotic metaphase/anaphase transition"/>
    <property type="evidence" value="ECO:0007669"/>
    <property type="project" value="TreeGrafter"/>
</dbReference>
<comment type="similarity">
    <text evidence="1">Belongs to the APC5 family.</text>
</comment>
<keyword evidence="3" id="KW-0132">Cell division</keyword>
<dbReference type="GO" id="GO:0051301">
    <property type="term" value="P:cell division"/>
    <property type="evidence" value="ECO:0007669"/>
    <property type="project" value="UniProtKB-KW"/>
</dbReference>
<proteinExistence type="inferred from homology"/>
<dbReference type="InterPro" id="IPR026000">
    <property type="entry name" value="Apc5_dom"/>
</dbReference>
<dbReference type="GO" id="GO:0070979">
    <property type="term" value="P:protein K11-linked ubiquitination"/>
    <property type="evidence" value="ECO:0007669"/>
    <property type="project" value="TreeGrafter"/>
</dbReference>
<reference evidence="8" key="1">
    <citation type="submission" date="2023-08" db="EMBL/GenBank/DDBJ databases">
        <authorList>
            <person name="Audoor S."/>
            <person name="Bilcke G."/>
        </authorList>
    </citation>
    <scope>NUCLEOTIDE SEQUENCE</scope>
</reference>
<evidence type="ECO:0000256" key="6">
    <source>
        <dbReference type="ARBA" id="ARBA00023306"/>
    </source>
</evidence>
<dbReference type="GO" id="GO:0031145">
    <property type="term" value="P:anaphase-promoting complex-dependent catabolic process"/>
    <property type="evidence" value="ECO:0007669"/>
    <property type="project" value="TreeGrafter"/>
</dbReference>
<sequence length="719" mass="80533">MAERPSPNSIAVCSLIALHSDPSSPLHDFQLSQETQNSLTIFLEETASATSDDTSLKFLLYKSRNELGDEITSLLKETLEMAVESIDSLIDLMDSLRAAISEGLVDPSSSHGIFLRGVCLGFEDLSFESIAQLWENLSDCLRKPENTPQIQQEWSRNSLWHPSSSQMERFVRKSCGDFELGHSSLESVLSFESMELQLQSLLQRNPDLCAAYFLRFLNCLRNDERGGAIQALHQYFDQAMVQRKMPKDILQFSAILLAMAHSSFGDAEMSLMATEEAVRVAQQSKDRDASCVAFALGWLFENDYSGTIDRRQLLQRCATRALQGQLRPLVSGANLSLATHLASEETQSFTPLAWMTLLRATTVQTVDGLVNLDRPTHISQVPSEGLESVAKQVMVSAAIWASFNVPALAGISSSMALEYNAHLFKGDVCTAIENISLLSLHGFSFQFLSRDLAGGRCVYSQAILSLIELQKRLGFGFDTLRVPFLHRALLFLLEWSVNRCDLGDARAFSIALDSSIHSGQSNAYQLEIDFGLQRCRQFCREKDWQNARICATRLLDISNYRHLKTHRALVLVNQAVVELEADSKQLVAPLCPLLEALSYCEKHEMHGMHAVALSVLAKVHLRSQRPKHAIAILTSVLPSLQQHEHVLFQAEALLTLSKCHIQLIKLETTNAMNNTAARNAEMRLLQCRSMFEGSRREMHLQSVSWLCQIIFLWDYPACF</sequence>
<name>A0AAD2G1B1_9STRA</name>
<feature type="domain" description="Anaphase-promoting complex subunit 5" evidence="7">
    <location>
        <begin position="212"/>
        <end position="301"/>
    </location>
</feature>
<dbReference type="Proteomes" id="UP001295423">
    <property type="component" value="Unassembled WGS sequence"/>
</dbReference>
<accession>A0AAD2G1B1</accession>
<evidence type="ECO:0000256" key="2">
    <source>
        <dbReference type="ARBA" id="ARBA00016066"/>
    </source>
</evidence>
<evidence type="ECO:0000259" key="7">
    <source>
        <dbReference type="Pfam" id="PF12862"/>
    </source>
</evidence>
<keyword evidence="6" id="KW-0131">Cell cycle</keyword>
<dbReference type="EMBL" id="CAKOGP040002013">
    <property type="protein sequence ID" value="CAJ1959626.1"/>
    <property type="molecule type" value="Genomic_DNA"/>
</dbReference>
<evidence type="ECO:0000313" key="8">
    <source>
        <dbReference type="EMBL" id="CAJ1959626.1"/>
    </source>
</evidence>